<evidence type="ECO:0000313" key="2">
    <source>
        <dbReference type="Proteomes" id="UP000022611"/>
    </source>
</evidence>
<reference evidence="1 2" key="1">
    <citation type="journal article" date="2011" name="J. Bacteriol.">
        <title>Draft genome sequence of the polycyclic aromatic hydrocarbon-degrading, genetically engineered bioluminescent bioreporter Pseudomonas fluorescens HK44.</title>
        <authorList>
            <person name="Chauhan A."/>
            <person name="Layton A.C."/>
            <person name="Williams D.E."/>
            <person name="Smartt A.E."/>
            <person name="Ripp S."/>
            <person name="Karpinets T.V."/>
            <person name="Brown S.D."/>
            <person name="Sayler G.S."/>
        </authorList>
    </citation>
    <scope>NUCLEOTIDE SEQUENCE [LARGE SCALE GENOMIC DNA]</scope>
    <source>
        <strain evidence="1 2">HK44</strain>
    </source>
</reference>
<protein>
    <submittedName>
        <fullName evidence="1">Uncharacterized protein</fullName>
    </submittedName>
</protein>
<dbReference type="PATRIC" id="fig|1042209.11.peg.1273"/>
<gene>
    <name evidence="1" type="ORF">HK44_023630</name>
</gene>
<accession>A0A010TEG5</accession>
<evidence type="ECO:0000313" key="1">
    <source>
        <dbReference type="EMBL" id="EXF95602.1"/>
    </source>
</evidence>
<proteinExistence type="predicted"/>
<dbReference type="RefSeq" id="WP_019693672.1">
    <property type="nucleotide sequence ID" value="NZ_AFOY02000005.1"/>
</dbReference>
<organism evidence="1 2">
    <name type="scientific">Pseudomonas fluorescens HK44</name>
    <dbReference type="NCBI Taxonomy" id="1042209"/>
    <lineage>
        <taxon>Bacteria</taxon>
        <taxon>Pseudomonadati</taxon>
        <taxon>Pseudomonadota</taxon>
        <taxon>Gammaproteobacteria</taxon>
        <taxon>Pseudomonadales</taxon>
        <taxon>Pseudomonadaceae</taxon>
        <taxon>Pseudomonas</taxon>
    </lineage>
</organism>
<name>A0A010TEG5_PSEFL</name>
<dbReference type="Proteomes" id="UP000022611">
    <property type="component" value="Unassembled WGS sequence"/>
</dbReference>
<comment type="caution">
    <text evidence="1">The sequence shown here is derived from an EMBL/GenBank/DDBJ whole genome shotgun (WGS) entry which is preliminary data.</text>
</comment>
<dbReference type="HOGENOM" id="CLU_2555659_0_0_6"/>
<dbReference type="AlphaFoldDB" id="A0A010TEG5"/>
<sequence length="82" mass="9097">MNKLEAIAGIAKETQEVLSTTNQQVRWLGSVMRAITLSVDHQEYGVLAGLAELGTHLSDEWASYLEGQVEMFGRCLDEEEAK</sequence>
<dbReference type="EMBL" id="AFOY02000005">
    <property type="protein sequence ID" value="EXF95602.1"/>
    <property type="molecule type" value="Genomic_DNA"/>
</dbReference>